<reference evidence="2" key="1">
    <citation type="submission" date="2018-02" db="EMBL/GenBank/DDBJ databases">
        <title>Rhizophora mucronata_Transcriptome.</title>
        <authorList>
            <person name="Meera S.P."/>
            <person name="Sreeshan A."/>
            <person name="Augustine A."/>
        </authorList>
    </citation>
    <scope>NUCLEOTIDE SEQUENCE</scope>
    <source>
        <tissue evidence="2">Leaf</tissue>
    </source>
</reference>
<keyword evidence="1" id="KW-0472">Membrane</keyword>
<feature type="transmembrane region" description="Helical" evidence="1">
    <location>
        <begin position="37"/>
        <end position="67"/>
    </location>
</feature>
<keyword evidence="1" id="KW-1133">Transmembrane helix</keyword>
<name>A0A2P2JPJ2_RHIMU</name>
<evidence type="ECO:0000256" key="1">
    <source>
        <dbReference type="SAM" id="Phobius"/>
    </source>
</evidence>
<evidence type="ECO:0000313" key="2">
    <source>
        <dbReference type="EMBL" id="MBW95402.1"/>
    </source>
</evidence>
<sequence>MAANPNRGGTFYGGAAAYRSRYRFRCLIVALRVWDSFFLLVFVLKIVVVAFFFFFTQNILNILCILFY</sequence>
<dbReference type="AlphaFoldDB" id="A0A2P2JPJ2"/>
<organism evidence="2">
    <name type="scientific">Rhizophora mucronata</name>
    <name type="common">Asiatic mangrove</name>
    <dbReference type="NCBI Taxonomy" id="61149"/>
    <lineage>
        <taxon>Eukaryota</taxon>
        <taxon>Viridiplantae</taxon>
        <taxon>Streptophyta</taxon>
        <taxon>Embryophyta</taxon>
        <taxon>Tracheophyta</taxon>
        <taxon>Spermatophyta</taxon>
        <taxon>Magnoliopsida</taxon>
        <taxon>eudicotyledons</taxon>
        <taxon>Gunneridae</taxon>
        <taxon>Pentapetalae</taxon>
        <taxon>rosids</taxon>
        <taxon>fabids</taxon>
        <taxon>Malpighiales</taxon>
        <taxon>Rhizophoraceae</taxon>
        <taxon>Rhizophora</taxon>
    </lineage>
</organism>
<protein>
    <submittedName>
        <fullName evidence="2">Uncharacterized protein</fullName>
    </submittedName>
</protein>
<keyword evidence="1" id="KW-0812">Transmembrane</keyword>
<accession>A0A2P2JPJ2</accession>
<dbReference type="EMBL" id="GGEC01014919">
    <property type="protein sequence ID" value="MBW95402.1"/>
    <property type="molecule type" value="Transcribed_RNA"/>
</dbReference>
<proteinExistence type="predicted"/>